<accession>A0A6J5LFS8</accession>
<organism evidence="1">
    <name type="scientific">uncultured Caudovirales phage</name>
    <dbReference type="NCBI Taxonomy" id="2100421"/>
    <lineage>
        <taxon>Viruses</taxon>
        <taxon>Duplodnaviria</taxon>
        <taxon>Heunggongvirae</taxon>
        <taxon>Uroviricota</taxon>
        <taxon>Caudoviricetes</taxon>
        <taxon>Peduoviridae</taxon>
        <taxon>Maltschvirus</taxon>
        <taxon>Maltschvirus maltsch</taxon>
    </lineage>
</organism>
<reference evidence="1" key="1">
    <citation type="submission" date="2020-04" db="EMBL/GenBank/DDBJ databases">
        <authorList>
            <person name="Chiriac C."/>
            <person name="Salcher M."/>
            <person name="Ghai R."/>
            <person name="Kavagutti S V."/>
        </authorList>
    </citation>
    <scope>NUCLEOTIDE SEQUENCE</scope>
</reference>
<protein>
    <submittedName>
        <fullName evidence="1">Uncharacterized protein</fullName>
    </submittedName>
</protein>
<dbReference type="InterPro" id="IPR056928">
    <property type="entry name" value="Gp77-like"/>
</dbReference>
<dbReference type="Pfam" id="PF23148">
    <property type="entry name" value="Gp77"/>
    <property type="match status" value="1"/>
</dbReference>
<evidence type="ECO:0000313" key="1">
    <source>
        <dbReference type="EMBL" id="CAB4131937.1"/>
    </source>
</evidence>
<dbReference type="EMBL" id="LR796254">
    <property type="protein sequence ID" value="CAB4131937.1"/>
    <property type="molecule type" value="Genomic_DNA"/>
</dbReference>
<name>A0A6J5LFS8_9CAUD</name>
<proteinExistence type="predicted"/>
<sequence>MAEYFSYKFVAEVKPLSFDFSQTLAAGETLSTASCSVIVIDGVDASPSSVLSGGTTIVGSKVYQQVQSGVAGVTYRLVMAVTTSAGSTLVALGDLPVYSTTEVQ</sequence>
<gene>
    <name evidence="1" type="ORF">UFOVP135_27</name>
</gene>